<organism evidence="1 2">
    <name type="scientific">Didymella rabiei</name>
    <name type="common">Chickpea ascochyta blight fungus</name>
    <name type="synonym">Mycosphaerella rabiei</name>
    <dbReference type="NCBI Taxonomy" id="5454"/>
    <lineage>
        <taxon>Eukaryota</taxon>
        <taxon>Fungi</taxon>
        <taxon>Dikarya</taxon>
        <taxon>Ascomycota</taxon>
        <taxon>Pezizomycotina</taxon>
        <taxon>Dothideomycetes</taxon>
        <taxon>Pleosporomycetidae</taxon>
        <taxon>Pleosporales</taxon>
        <taxon>Pleosporineae</taxon>
        <taxon>Didymellaceae</taxon>
        <taxon>Ascochyta</taxon>
    </lineage>
</organism>
<proteinExistence type="predicted"/>
<sequence>MKYLTTIFALMSLTTLAMAAPAEPAHNSQLIARETQPWAPGSYCGKCVLQEGGQLRELRTSVPVNKCNTLAEDEHYSSCTNQYCGVCVVFKNNDCQGDVVHSGGPGAGSFDAKSARSYYCM</sequence>
<reference evidence="1 2" key="1">
    <citation type="journal article" date="2016" name="Sci. Rep.">
        <title>Draft genome sequencing and secretome analysis of fungal phytopathogen Ascochyta rabiei provides insight into the necrotrophic effector repertoire.</title>
        <authorList>
            <person name="Verma S."/>
            <person name="Gazara R.K."/>
            <person name="Nizam S."/>
            <person name="Parween S."/>
            <person name="Chattopadhyay D."/>
            <person name="Verma P.K."/>
        </authorList>
    </citation>
    <scope>NUCLEOTIDE SEQUENCE [LARGE SCALE GENOMIC DNA]</scope>
    <source>
        <strain evidence="1 2">ArDII</strain>
    </source>
</reference>
<name>A0A163K4U8_DIDRA</name>
<protein>
    <submittedName>
        <fullName evidence="1">Uncharacterized protein</fullName>
    </submittedName>
</protein>
<dbReference type="OrthoDB" id="3685541at2759"/>
<keyword evidence="2" id="KW-1185">Reference proteome</keyword>
<gene>
    <name evidence="1" type="ORF">ST47_g2095</name>
</gene>
<dbReference type="AlphaFoldDB" id="A0A163K4U8"/>
<evidence type="ECO:0000313" key="1">
    <source>
        <dbReference type="EMBL" id="KZM26773.1"/>
    </source>
</evidence>
<dbReference type="EMBL" id="JYNV01000096">
    <property type="protein sequence ID" value="KZM26773.1"/>
    <property type="molecule type" value="Genomic_DNA"/>
</dbReference>
<dbReference type="Proteomes" id="UP000076837">
    <property type="component" value="Unassembled WGS sequence"/>
</dbReference>
<comment type="caution">
    <text evidence="1">The sequence shown here is derived from an EMBL/GenBank/DDBJ whole genome shotgun (WGS) entry which is preliminary data.</text>
</comment>
<evidence type="ECO:0000313" key="2">
    <source>
        <dbReference type="Proteomes" id="UP000076837"/>
    </source>
</evidence>
<accession>A0A163K4U8</accession>